<evidence type="ECO:0000313" key="2">
    <source>
        <dbReference type="EMBL" id="QNN68827.1"/>
    </source>
</evidence>
<proteinExistence type="predicted"/>
<accession>A0A7G9SLV2</accession>
<gene>
    <name evidence="2" type="ORF">H9L16_08735</name>
</gene>
<organism evidence="2 3">
    <name type="scientific">Thermomonas carbonis</name>
    <dbReference type="NCBI Taxonomy" id="1463158"/>
    <lineage>
        <taxon>Bacteria</taxon>
        <taxon>Pseudomonadati</taxon>
        <taxon>Pseudomonadota</taxon>
        <taxon>Gammaproteobacteria</taxon>
        <taxon>Lysobacterales</taxon>
        <taxon>Lysobacteraceae</taxon>
        <taxon>Thermomonas</taxon>
    </lineage>
</organism>
<name>A0A7G9SLV2_9GAMM</name>
<dbReference type="RefSeq" id="WP_187551351.1">
    <property type="nucleotide sequence ID" value="NZ_BMZL01000002.1"/>
</dbReference>
<feature type="domain" description="TPM" evidence="1">
    <location>
        <begin position="16"/>
        <end position="142"/>
    </location>
</feature>
<keyword evidence="3" id="KW-1185">Reference proteome</keyword>
<dbReference type="Pfam" id="PF04536">
    <property type="entry name" value="TPM_phosphatase"/>
    <property type="match status" value="1"/>
</dbReference>
<evidence type="ECO:0000313" key="3">
    <source>
        <dbReference type="Proteomes" id="UP000515804"/>
    </source>
</evidence>
<dbReference type="EMBL" id="CP060719">
    <property type="protein sequence ID" value="QNN68827.1"/>
    <property type="molecule type" value="Genomic_DNA"/>
</dbReference>
<protein>
    <submittedName>
        <fullName evidence="2">TPM domain-containing protein</fullName>
    </submittedName>
</protein>
<dbReference type="PANTHER" id="PTHR30373">
    <property type="entry name" value="UPF0603 PROTEIN YGCG"/>
    <property type="match status" value="1"/>
</dbReference>
<dbReference type="Proteomes" id="UP000515804">
    <property type="component" value="Chromosome"/>
</dbReference>
<dbReference type="AlphaFoldDB" id="A0A7G9SLV2"/>
<dbReference type="PANTHER" id="PTHR30373:SF8">
    <property type="entry name" value="BLL7265 PROTEIN"/>
    <property type="match status" value="1"/>
</dbReference>
<dbReference type="KEGG" id="tcn:H9L16_08735"/>
<dbReference type="InterPro" id="IPR007621">
    <property type="entry name" value="TPM_dom"/>
</dbReference>
<sequence>MVGILKRLFTHLFTADARGRFPPATMERIAAAIDIGETCHSGELCFAVETSLHWRDVLRGMPARARAEDAFARLRVWDTAANNGVLIYLLLAEKRIEIVADRGLAPFVSAEQWRGVCVLMEERLRAGEFADGVVAGIEAAGDLLAVHFPQEPGMPDEDELPDQPVFL</sequence>
<evidence type="ECO:0000259" key="1">
    <source>
        <dbReference type="Pfam" id="PF04536"/>
    </source>
</evidence>
<dbReference type="Gene3D" id="3.10.310.50">
    <property type="match status" value="1"/>
</dbReference>
<reference evidence="2 3" key="1">
    <citation type="submission" date="2020-08" db="EMBL/GenBank/DDBJ databases">
        <title>Genome sequence of Thermomonas carbonis KCTC 42013T.</title>
        <authorList>
            <person name="Hyun D.-W."/>
            <person name="Bae J.-W."/>
        </authorList>
    </citation>
    <scope>NUCLEOTIDE SEQUENCE [LARGE SCALE GENOMIC DNA]</scope>
    <source>
        <strain evidence="2 3">KCTC 42013</strain>
    </source>
</reference>